<reference evidence="15" key="1">
    <citation type="submission" date="2021-01" db="EMBL/GenBank/DDBJ databases">
        <title>Adiantum capillus-veneris genome.</title>
        <authorList>
            <person name="Fang Y."/>
            <person name="Liao Q."/>
        </authorList>
    </citation>
    <scope>NUCLEOTIDE SEQUENCE</scope>
    <source>
        <strain evidence="15">H3</strain>
        <tissue evidence="15">Leaf</tissue>
    </source>
</reference>
<comment type="caution">
    <text evidence="15">The sequence shown here is derived from an EMBL/GenBank/DDBJ whole genome shotgun (WGS) entry which is preliminary data.</text>
</comment>
<dbReference type="Pfam" id="PF00270">
    <property type="entry name" value="DEAD"/>
    <property type="match status" value="1"/>
</dbReference>
<dbReference type="EMBL" id="JABFUD020000014">
    <property type="protein sequence ID" value="KAI5070857.1"/>
    <property type="molecule type" value="Genomic_DNA"/>
</dbReference>
<dbReference type="PANTHER" id="PTHR14025:SF20">
    <property type="entry name" value="FANCONI ANEMIA GROUP M PROTEIN"/>
    <property type="match status" value="1"/>
</dbReference>
<dbReference type="CDD" id="cd12091">
    <property type="entry name" value="FANCM_ID"/>
    <property type="match status" value="1"/>
</dbReference>
<dbReference type="InterPro" id="IPR044749">
    <property type="entry name" value="FANCM_DEXDc"/>
</dbReference>
<feature type="region of interest" description="Disordered" evidence="12">
    <location>
        <begin position="742"/>
        <end position="778"/>
    </location>
</feature>
<evidence type="ECO:0000256" key="4">
    <source>
        <dbReference type="ARBA" id="ARBA00022741"/>
    </source>
</evidence>
<dbReference type="InterPro" id="IPR011545">
    <property type="entry name" value="DEAD/DEAH_box_helicase_dom"/>
</dbReference>
<keyword evidence="3" id="KW-0934">Plastid</keyword>
<evidence type="ECO:0000256" key="9">
    <source>
        <dbReference type="ARBA" id="ARBA00023125"/>
    </source>
</evidence>
<evidence type="ECO:0000256" key="8">
    <source>
        <dbReference type="ARBA" id="ARBA00022840"/>
    </source>
</evidence>
<feature type="domain" description="Helicase C-terminal" evidence="14">
    <location>
        <begin position="458"/>
        <end position="629"/>
    </location>
</feature>
<keyword evidence="11" id="KW-0539">Nucleus</keyword>
<dbReference type="FunFam" id="3.40.50.300:FF:001992">
    <property type="entry name" value="ATP-dependent RNA helicase, putative"/>
    <property type="match status" value="1"/>
</dbReference>
<keyword evidence="8" id="KW-0067">ATP-binding</keyword>
<dbReference type="GO" id="GO:0043138">
    <property type="term" value="F:3'-5' DNA helicase activity"/>
    <property type="evidence" value="ECO:0007669"/>
    <property type="project" value="InterPro"/>
</dbReference>
<dbReference type="GO" id="GO:0045003">
    <property type="term" value="P:double-strand break repair via synthesis-dependent strand annealing"/>
    <property type="evidence" value="ECO:0007669"/>
    <property type="project" value="TreeGrafter"/>
</dbReference>
<dbReference type="PANTHER" id="PTHR14025">
    <property type="entry name" value="FANCONI ANEMIA GROUP M FANCM FAMILY MEMBER"/>
    <property type="match status" value="1"/>
</dbReference>
<evidence type="ECO:0000256" key="10">
    <source>
        <dbReference type="ARBA" id="ARBA00023204"/>
    </source>
</evidence>
<dbReference type="PROSITE" id="PS51192">
    <property type="entry name" value="HELICASE_ATP_BIND_1"/>
    <property type="match status" value="1"/>
</dbReference>
<proteinExistence type="inferred from homology"/>
<sequence>MEADEDENDGFDWEAAAAAMENISLLEDRPRCESNASALKEISCQNAQNVRRGLPMPPTIHPKMQQKTLLSFIQRSNQQPNFPERINELPVNSAEQTSDDIPNADGPHIDVEAARTWVYPVNVPMRDYQYSIVQTALFSNTLVSLPTGLGKTLIAAVVMYNFFRWFPAGKIVFTAPSRPLVLQQIEACHGSVGIPQEYTIDMTGQMNPGHRSTFWQTKRVFFVTPQVFEKDIESGSCPMQDLICLVVDEAHRAMGNYAYCVVVRKLVDASVRLRILALTATPGSKQVTIQSVVDNLRISCLEYRNENDPDVKQFVHNRKLELLQVPMDSESVKIRDLFLEVLQPLVNRLCGFGVFYSKDAARLAPYEFLTARDKFRQAPPPGLDPRQYGEVEACFGATITLYHMFKLLFSHGIRPAFEMLKEKLQSGPFGRLMGRNEKVQEIKLMMQKHVRNGASSPKLTKLLELMADHFEANDPSKTRVIIFTNFRESVKDILEALKILGDIVKAMEFIGQSSGKSSKGQSQKVQQQVLQKFRMGGFNTIVATSIAEEGLDIMEVDLVICFDANVSPLRMIQRMGRTGRNRDGRVIILASEGAEFQGYLKKQAKNKVLGKHMHNGGLHSFNFHTSPRMVPHSIKPEAQLVELAIEKFIPRVKSKQKVVQTVDPSAVDLNPEESLILRRYFNPHQAASDRWKPSLIAFPHCQLLPTQVHNVRHSEKTTSMLIDTLQSLHEFKTRRRDDNEVCEFDGKDSENLHKSISEQDDLKGDDSTKEDGDIGNDDLFLAEQDDTNHMNPPTTELEEASYSSVPNNGDDDVLHGFHGQQHDVNANGVSPHPKPFFGEAQDIGSMTLNPAQVIIDVDGIEGRCTDHCPTEKVTIMGEEDCLRVSIGHCKSHFPNSVGKHVQPLPPDCHTNCGLSTGDDFHAHVEKFRQFGSASEGSYRYSQGIVSVDALGFVQVASPPMLPLRTSLLKQLDTGINTMLHSFLSIQRELPMTNVQRRLNSATEKQNVDPGFEDTPASKTPFATKPRDCYYVASTPEEEMSSSSLHEKDDKDGCEDGVDDDSPRLCTLAEQGVVPLSPGLESNFSLPVEESTDRIKHSGNALNDMSSTPQIKENPQPLCGLTLLSTADKFKKIGDSEFKPDNQIIDDTQLTRALSAIKVCDGRREAKKLSENLETPVLQQSDGSNWNHSLEASSSAQKPRRFRRLCKAKETSKRLSRELQPLELLNRCPGKEKLCASDHMKKRAGKQKLCFAAALLVDEEAEVSSGEDVSTDEDDEDDEQGSLQDFIDDQVEPTVGASEGTDEPIDMMAVYRKSLLTQSPLDECPLPWMQHRLQRTPISGDGNFTLPNCSESVLSVSSDSHGEVDPGSATINMRELRATPTVSNHPSICTLETREPTRFTSSQKEGVPGQLHSSMHSTTKVHERKRKLSFQQEQSMTRNLSGHFDDDLFAGLDLDALEVEAVQKSRSHFLGNSAPQPEAATRLVPKQSCNNDADLDRKQDEDFEFFPSFNLGIDC</sequence>
<keyword evidence="6" id="KW-0378">Hydrolase</keyword>
<protein>
    <recommendedName>
        <fullName evidence="17">Fanconi anemia group M protein</fullName>
    </recommendedName>
</protein>
<feature type="compositionally biased region" description="Basic and acidic residues" evidence="12">
    <location>
        <begin position="742"/>
        <end position="772"/>
    </location>
</feature>
<accession>A0A9D4UNT7</accession>
<dbReference type="FunFam" id="3.40.50.300:FF:000861">
    <property type="entry name" value="Fanconi anemia, complementation group M"/>
    <property type="match status" value="1"/>
</dbReference>
<name>A0A9D4UNT7_ADICA</name>
<dbReference type="GO" id="GO:0005634">
    <property type="term" value="C:nucleus"/>
    <property type="evidence" value="ECO:0007669"/>
    <property type="project" value="UniProtKB-SubCell"/>
</dbReference>
<dbReference type="GO" id="GO:0009378">
    <property type="term" value="F:four-way junction helicase activity"/>
    <property type="evidence" value="ECO:0007669"/>
    <property type="project" value="TreeGrafter"/>
</dbReference>
<evidence type="ECO:0000256" key="3">
    <source>
        <dbReference type="ARBA" id="ARBA00022528"/>
    </source>
</evidence>
<dbReference type="InterPro" id="IPR001650">
    <property type="entry name" value="Helicase_C-like"/>
</dbReference>
<evidence type="ECO:0000256" key="6">
    <source>
        <dbReference type="ARBA" id="ARBA00022801"/>
    </source>
</evidence>
<evidence type="ECO:0000256" key="2">
    <source>
        <dbReference type="ARBA" id="ARBA00009889"/>
    </source>
</evidence>
<feature type="domain" description="Helicase ATP-binding" evidence="13">
    <location>
        <begin position="132"/>
        <end position="300"/>
    </location>
</feature>
<dbReference type="Gene3D" id="3.40.50.300">
    <property type="entry name" value="P-loop containing nucleotide triphosphate hydrolases"/>
    <property type="match status" value="2"/>
</dbReference>
<feature type="region of interest" description="Disordered" evidence="12">
    <location>
        <begin position="784"/>
        <end position="803"/>
    </location>
</feature>
<evidence type="ECO:0000256" key="5">
    <source>
        <dbReference type="ARBA" id="ARBA00022763"/>
    </source>
</evidence>
<dbReference type="PROSITE" id="PS51194">
    <property type="entry name" value="HELICASE_CTER"/>
    <property type="match status" value="1"/>
</dbReference>
<comment type="similarity">
    <text evidence="2">Belongs to the DEAD box helicase family. DEAH subfamily. FANCM sub-subfamily.</text>
</comment>
<evidence type="ECO:0008006" key="17">
    <source>
        <dbReference type="Google" id="ProtNLM"/>
    </source>
</evidence>
<dbReference type="GO" id="GO:0005524">
    <property type="term" value="F:ATP binding"/>
    <property type="evidence" value="ECO:0007669"/>
    <property type="project" value="UniProtKB-KW"/>
</dbReference>
<evidence type="ECO:0000256" key="1">
    <source>
        <dbReference type="ARBA" id="ARBA00004123"/>
    </source>
</evidence>
<keyword evidence="9" id="KW-0238">DNA-binding</keyword>
<keyword evidence="3" id="KW-0150">Chloroplast</keyword>
<keyword evidence="16" id="KW-1185">Reference proteome</keyword>
<dbReference type="InterPro" id="IPR039686">
    <property type="entry name" value="FANCM/Mph1-like_ID"/>
</dbReference>
<organism evidence="15 16">
    <name type="scientific">Adiantum capillus-veneris</name>
    <name type="common">Maidenhair fern</name>
    <dbReference type="NCBI Taxonomy" id="13818"/>
    <lineage>
        <taxon>Eukaryota</taxon>
        <taxon>Viridiplantae</taxon>
        <taxon>Streptophyta</taxon>
        <taxon>Embryophyta</taxon>
        <taxon>Tracheophyta</taxon>
        <taxon>Polypodiopsida</taxon>
        <taxon>Polypodiidae</taxon>
        <taxon>Polypodiales</taxon>
        <taxon>Pteridineae</taxon>
        <taxon>Pteridaceae</taxon>
        <taxon>Vittarioideae</taxon>
        <taxon>Adiantum</taxon>
    </lineage>
</organism>
<feature type="compositionally biased region" description="Acidic residues" evidence="12">
    <location>
        <begin position="1268"/>
        <end position="1290"/>
    </location>
</feature>
<feature type="region of interest" description="Disordered" evidence="12">
    <location>
        <begin position="1261"/>
        <end position="1300"/>
    </location>
</feature>
<evidence type="ECO:0000313" key="15">
    <source>
        <dbReference type="EMBL" id="KAI5070857.1"/>
    </source>
</evidence>
<keyword evidence="5" id="KW-0227">DNA damage</keyword>
<dbReference type="SUPFAM" id="SSF52540">
    <property type="entry name" value="P-loop containing nucleoside triphosphate hydrolases"/>
    <property type="match status" value="1"/>
</dbReference>
<dbReference type="GO" id="GO:0016787">
    <property type="term" value="F:hydrolase activity"/>
    <property type="evidence" value="ECO:0007669"/>
    <property type="project" value="UniProtKB-KW"/>
</dbReference>
<keyword evidence="7" id="KW-0347">Helicase</keyword>
<dbReference type="GO" id="GO:0036297">
    <property type="term" value="P:interstrand cross-link repair"/>
    <property type="evidence" value="ECO:0007669"/>
    <property type="project" value="TreeGrafter"/>
</dbReference>
<comment type="subcellular location">
    <subcellularLocation>
        <location evidence="1">Nucleus</location>
    </subcellularLocation>
</comment>
<dbReference type="SMART" id="SM00487">
    <property type="entry name" value="DEXDc"/>
    <property type="match status" value="1"/>
</dbReference>
<dbReference type="SMART" id="SM00490">
    <property type="entry name" value="HELICc"/>
    <property type="match status" value="1"/>
</dbReference>
<keyword evidence="10" id="KW-0234">DNA repair</keyword>
<feature type="region of interest" description="Disordered" evidence="12">
    <location>
        <begin position="1034"/>
        <end position="1059"/>
    </location>
</feature>
<evidence type="ECO:0000259" key="13">
    <source>
        <dbReference type="PROSITE" id="PS51192"/>
    </source>
</evidence>
<gene>
    <name evidence="15" type="ORF">GOP47_0015200</name>
</gene>
<dbReference type="Pfam" id="PF00271">
    <property type="entry name" value="Helicase_C"/>
    <property type="match status" value="1"/>
</dbReference>
<dbReference type="InterPro" id="IPR014001">
    <property type="entry name" value="Helicase_ATP-bd"/>
</dbReference>
<dbReference type="OrthoDB" id="6513042at2759"/>
<feature type="region of interest" description="Disordered" evidence="12">
    <location>
        <begin position="1396"/>
        <end position="1425"/>
    </location>
</feature>
<evidence type="ECO:0000256" key="11">
    <source>
        <dbReference type="ARBA" id="ARBA00023242"/>
    </source>
</evidence>
<keyword evidence="4" id="KW-0547">Nucleotide-binding</keyword>
<evidence type="ECO:0000259" key="14">
    <source>
        <dbReference type="PROSITE" id="PS51194"/>
    </source>
</evidence>
<evidence type="ECO:0000313" key="16">
    <source>
        <dbReference type="Proteomes" id="UP000886520"/>
    </source>
</evidence>
<dbReference type="GO" id="GO:0000400">
    <property type="term" value="F:four-way junction DNA binding"/>
    <property type="evidence" value="ECO:0007669"/>
    <property type="project" value="TreeGrafter"/>
</dbReference>
<dbReference type="InterPro" id="IPR027417">
    <property type="entry name" value="P-loop_NTPase"/>
</dbReference>
<evidence type="ECO:0000256" key="12">
    <source>
        <dbReference type="SAM" id="MobiDB-lite"/>
    </source>
</evidence>
<dbReference type="Proteomes" id="UP000886520">
    <property type="component" value="Chromosome 14"/>
</dbReference>
<dbReference type="CDD" id="cd18033">
    <property type="entry name" value="DEXDc_FANCM"/>
    <property type="match status" value="1"/>
</dbReference>
<evidence type="ECO:0000256" key="7">
    <source>
        <dbReference type="ARBA" id="ARBA00022806"/>
    </source>
</evidence>